<evidence type="ECO:0000313" key="9">
    <source>
        <dbReference type="Proteomes" id="UP000030643"/>
    </source>
</evidence>
<keyword evidence="3 7" id="KW-0862">Zinc</keyword>
<comment type="cofactor">
    <cofactor evidence="7">
        <name>Zn(2+)</name>
        <dbReference type="ChEBI" id="CHEBI:29105"/>
    </cofactor>
    <text evidence="7">Binds 1 zinc ion per subunit.</text>
</comment>
<evidence type="ECO:0000313" key="8">
    <source>
        <dbReference type="EMBL" id="GAK31202.1"/>
    </source>
</evidence>
<dbReference type="EMBL" id="DF820491">
    <property type="protein sequence ID" value="GAK31202.1"/>
    <property type="molecule type" value="Genomic_DNA"/>
</dbReference>
<evidence type="ECO:0000256" key="2">
    <source>
        <dbReference type="ARBA" id="ARBA00022491"/>
    </source>
</evidence>
<dbReference type="GO" id="GO:0045892">
    <property type="term" value="P:negative regulation of DNA-templated transcription"/>
    <property type="evidence" value="ECO:0007669"/>
    <property type="project" value="TreeGrafter"/>
</dbReference>
<dbReference type="InterPro" id="IPR043135">
    <property type="entry name" value="Fur_C"/>
</dbReference>
<sequence>MTELDEALTILQNRGFKKTPQRINILEYLIQHRIHPSAMKIADSLAMNLTTVYNTLDVLIASKLVYPIDNNQDGKKHYDYFVHPHYHVICRNCGRIVDGKNIDLQNFPTLARQASGYLIEQTSLEFTGLCPACQKLLDIN</sequence>
<dbReference type="AlphaFoldDB" id="A0A069CUY0"/>
<evidence type="ECO:0000256" key="5">
    <source>
        <dbReference type="ARBA" id="ARBA00023125"/>
    </source>
</evidence>
<dbReference type="GO" id="GO:0003700">
    <property type="term" value="F:DNA-binding transcription factor activity"/>
    <property type="evidence" value="ECO:0007669"/>
    <property type="project" value="InterPro"/>
</dbReference>
<gene>
    <name evidence="8" type="ORF">WOSG25_080340</name>
</gene>
<feature type="binding site" evidence="7">
    <location>
        <position position="130"/>
    </location>
    <ligand>
        <name>Zn(2+)</name>
        <dbReference type="ChEBI" id="CHEBI:29105"/>
    </ligand>
</feature>
<dbReference type="STRING" id="1329250.WOSG25_080340"/>
<dbReference type="eggNOG" id="COG0735">
    <property type="taxonomic scope" value="Bacteria"/>
</dbReference>
<feature type="binding site" evidence="7">
    <location>
        <position position="93"/>
    </location>
    <ligand>
        <name>Zn(2+)</name>
        <dbReference type="ChEBI" id="CHEBI:29105"/>
    </ligand>
</feature>
<keyword evidence="6" id="KW-0804">Transcription</keyword>
<dbReference type="InterPro" id="IPR036390">
    <property type="entry name" value="WH_DNA-bd_sf"/>
</dbReference>
<name>A0A069CUY0_WEIOS</name>
<feature type="binding site" evidence="7">
    <location>
        <position position="133"/>
    </location>
    <ligand>
        <name>Zn(2+)</name>
        <dbReference type="ChEBI" id="CHEBI:29105"/>
    </ligand>
</feature>
<keyword evidence="7" id="KW-0479">Metal-binding</keyword>
<reference evidence="9" key="1">
    <citation type="journal article" date="2014" name="Genome Announc.">
        <title>Draft genome sequence of Weissella oryzae SG25T, isolated from fermented rice grains.</title>
        <authorList>
            <person name="Tanizawa Y."/>
            <person name="Fujisawa T."/>
            <person name="Mochizuki T."/>
            <person name="Kaminuma E."/>
            <person name="Suzuki Y."/>
            <person name="Nakamura Y."/>
            <person name="Tohno M."/>
        </authorList>
    </citation>
    <scope>NUCLEOTIDE SEQUENCE [LARGE SCALE GENOMIC DNA]</scope>
    <source>
        <strain evidence="9">DSM 25784 / JCM 18191 / LMG 30913 / SG25</strain>
    </source>
</reference>
<dbReference type="GO" id="GO:0008270">
    <property type="term" value="F:zinc ion binding"/>
    <property type="evidence" value="ECO:0007669"/>
    <property type="project" value="TreeGrafter"/>
</dbReference>
<dbReference type="GO" id="GO:1900376">
    <property type="term" value="P:regulation of secondary metabolite biosynthetic process"/>
    <property type="evidence" value="ECO:0007669"/>
    <property type="project" value="TreeGrafter"/>
</dbReference>
<keyword evidence="9" id="KW-1185">Reference proteome</keyword>
<evidence type="ECO:0000256" key="6">
    <source>
        <dbReference type="ARBA" id="ARBA00023163"/>
    </source>
</evidence>
<keyword evidence="2" id="KW-0678">Repressor</keyword>
<proteinExistence type="inferred from homology"/>
<dbReference type="Proteomes" id="UP000030643">
    <property type="component" value="Unassembled WGS sequence"/>
</dbReference>
<dbReference type="Pfam" id="PF01475">
    <property type="entry name" value="FUR"/>
    <property type="match status" value="1"/>
</dbReference>
<accession>A0A069CUY0</accession>
<protein>
    <submittedName>
        <fullName evidence="8">Peroxide operon transcriptional regulator</fullName>
    </submittedName>
</protein>
<evidence type="ECO:0000256" key="7">
    <source>
        <dbReference type="PIRSR" id="PIRSR602481-1"/>
    </source>
</evidence>
<dbReference type="InterPro" id="IPR002481">
    <property type="entry name" value="FUR"/>
</dbReference>
<dbReference type="OrthoDB" id="8659436at2"/>
<dbReference type="Gene3D" id="1.10.10.10">
    <property type="entry name" value="Winged helix-like DNA-binding domain superfamily/Winged helix DNA-binding domain"/>
    <property type="match status" value="1"/>
</dbReference>
<evidence type="ECO:0000256" key="1">
    <source>
        <dbReference type="ARBA" id="ARBA00007957"/>
    </source>
</evidence>
<organism evidence="8 9">
    <name type="scientific">Weissella oryzae (strain DSM 25784 / JCM 18191 / LMG 30913 / SG25)</name>
    <dbReference type="NCBI Taxonomy" id="1329250"/>
    <lineage>
        <taxon>Bacteria</taxon>
        <taxon>Bacillati</taxon>
        <taxon>Bacillota</taxon>
        <taxon>Bacilli</taxon>
        <taxon>Lactobacillales</taxon>
        <taxon>Lactobacillaceae</taxon>
        <taxon>Weissella</taxon>
    </lineage>
</organism>
<evidence type="ECO:0000256" key="4">
    <source>
        <dbReference type="ARBA" id="ARBA00023015"/>
    </source>
</evidence>
<dbReference type="SUPFAM" id="SSF46785">
    <property type="entry name" value="Winged helix' DNA-binding domain"/>
    <property type="match status" value="1"/>
</dbReference>
<comment type="similarity">
    <text evidence="1">Belongs to the Fur family.</text>
</comment>
<evidence type="ECO:0000256" key="3">
    <source>
        <dbReference type="ARBA" id="ARBA00022833"/>
    </source>
</evidence>
<dbReference type="PANTHER" id="PTHR33202:SF7">
    <property type="entry name" value="FERRIC UPTAKE REGULATION PROTEIN"/>
    <property type="match status" value="1"/>
</dbReference>
<dbReference type="Gene3D" id="3.30.1490.190">
    <property type="match status" value="1"/>
</dbReference>
<keyword evidence="4" id="KW-0805">Transcription regulation</keyword>
<dbReference type="GO" id="GO:0000976">
    <property type="term" value="F:transcription cis-regulatory region binding"/>
    <property type="evidence" value="ECO:0007669"/>
    <property type="project" value="TreeGrafter"/>
</dbReference>
<dbReference type="InterPro" id="IPR036388">
    <property type="entry name" value="WH-like_DNA-bd_sf"/>
</dbReference>
<keyword evidence="5" id="KW-0238">DNA-binding</keyword>
<dbReference type="CDD" id="cd07153">
    <property type="entry name" value="Fur_like"/>
    <property type="match status" value="1"/>
</dbReference>
<feature type="binding site" evidence="7">
    <location>
        <position position="90"/>
    </location>
    <ligand>
        <name>Zn(2+)</name>
        <dbReference type="ChEBI" id="CHEBI:29105"/>
    </ligand>
</feature>
<dbReference type="PANTHER" id="PTHR33202">
    <property type="entry name" value="ZINC UPTAKE REGULATION PROTEIN"/>
    <property type="match status" value="1"/>
</dbReference>
<dbReference type="RefSeq" id="WP_027699212.1">
    <property type="nucleotide sequence ID" value="NZ_DF820491.1"/>
</dbReference>